<keyword evidence="8" id="KW-0677">Repeat</keyword>
<comment type="caution">
    <text evidence="12">The sequence shown here is derived from an EMBL/GenBank/DDBJ whole genome shotgun (WGS) entry which is preliminary data.</text>
</comment>
<feature type="repeat" description="Lumazine-binding" evidence="10">
    <location>
        <begin position="1"/>
        <end position="94"/>
    </location>
</feature>
<comment type="pathway">
    <text evidence="3">Cofactor biosynthesis; riboflavin biosynthesis; riboflavin from 2-hydroxy-3-oxobutyl phosphate and 5-amino-6-(D-ribitylamino)uracil: step 2/2.</text>
</comment>
<dbReference type="PIRSF" id="PIRSF000498">
    <property type="entry name" value="Riboflavin_syn_A"/>
    <property type="match status" value="1"/>
</dbReference>
<evidence type="ECO:0000256" key="4">
    <source>
        <dbReference type="ARBA" id="ARBA00012827"/>
    </source>
</evidence>
<accession>A0A9D1CFD9</accession>
<feature type="repeat" description="Lumazine-binding" evidence="10">
    <location>
        <begin position="95"/>
        <end position="191"/>
    </location>
</feature>
<evidence type="ECO:0000256" key="6">
    <source>
        <dbReference type="ARBA" id="ARBA00022619"/>
    </source>
</evidence>
<dbReference type="GO" id="GO:0009231">
    <property type="term" value="P:riboflavin biosynthetic process"/>
    <property type="evidence" value="ECO:0007669"/>
    <property type="project" value="UniProtKB-KW"/>
</dbReference>
<evidence type="ECO:0000256" key="3">
    <source>
        <dbReference type="ARBA" id="ARBA00004887"/>
    </source>
</evidence>
<dbReference type="InterPro" id="IPR026017">
    <property type="entry name" value="Lumazine-bd_dom"/>
</dbReference>
<evidence type="ECO:0000256" key="1">
    <source>
        <dbReference type="ARBA" id="ARBA00000968"/>
    </source>
</evidence>
<evidence type="ECO:0000256" key="2">
    <source>
        <dbReference type="ARBA" id="ARBA00002803"/>
    </source>
</evidence>
<evidence type="ECO:0000256" key="7">
    <source>
        <dbReference type="ARBA" id="ARBA00022679"/>
    </source>
</evidence>
<gene>
    <name evidence="12" type="ORF">EYH37_05445</name>
</gene>
<evidence type="ECO:0000256" key="10">
    <source>
        <dbReference type="PROSITE-ProRule" id="PRU00524"/>
    </source>
</evidence>
<organism evidence="12 13">
    <name type="scientific">Aquifex aeolicus</name>
    <dbReference type="NCBI Taxonomy" id="63363"/>
    <lineage>
        <taxon>Bacteria</taxon>
        <taxon>Pseudomonadati</taxon>
        <taxon>Aquificota</taxon>
        <taxon>Aquificia</taxon>
        <taxon>Aquificales</taxon>
        <taxon>Aquificaceae</taxon>
        <taxon>Aquifex</taxon>
    </lineage>
</organism>
<evidence type="ECO:0000256" key="8">
    <source>
        <dbReference type="ARBA" id="ARBA00022737"/>
    </source>
</evidence>
<proteinExistence type="predicted"/>
<dbReference type="GO" id="GO:0004746">
    <property type="term" value="F:riboflavin synthase activity"/>
    <property type="evidence" value="ECO:0007669"/>
    <property type="project" value="UniProtKB-UniRule"/>
</dbReference>
<dbReference type="Proteomes" id="UP000606463">
    <property type="component" value="Unassembled WGS sequence"/>
</dbReference>
<name>A0A9D1CFD9_AQUAO</name>
<comment type="catalytic activity">
    <reaction evidence="1">
        <text>2 6,7-dimethyl-8-(1-D-ribityl)lumazine + H(+) = 5-amino-6-(D-ribitylamino)uracil + riboflavin</text>
        <dbReference type="Rhea" id="RHEA:20772"/>
        <dbReference type="ChEBI" id="CHEBI:15378"/>
        <dbReference type="ChEBI" id="CHEBI:15934"/>
        <dbReference type="ChEBI" id="CHEBI:57986"/>
        <dbReference type="ChEBI" id="CHEBI:58201"/>
        <dbReference type="EC" id="2.5.1.9"/>
    </reaction>
</comment>
<dbReference type="NCBIfam" id="NF006767">
    <property type="entry name" value="PRK09289.1"/>
    <property type="match status" value="1"/>
</dbReference>
<comment type="function">
    <text evidence="2">Catalyzes the dismutation of two molecules of 6,7-dimethyl-8-ribityllumazine, resulting in the formation of riboflavin and 5-amino-6-(D-ribitylamino)uracil.</text>
</comment>
<evidence type="ECO:0000313" key="12">
    <source>
        <dbReference type="EMBL" id="HIP98785.1"/>
    </source>
</evidence>
<dbReference type="EC" id="2.5.1.9" evidence="4 9"/>
<feature type="domain" description="Lumazine-binding" evidence="11">
    <location>
        <begin position="95"/>
        <end position="191"/>
    </location>
</feature>
<keyword evidence="7 12" id="KW-0808">Transferase</keyword>
<evidence type="ECO:0000259" key="11">
    <source>
        <dbReference type="PROSITE" id="PS51177"/>
    </source>
</evidence>
<dbReference type="FunFam" id="2.40.30.20:FF:000003">
    <property type="entry name" value="Riboflavin synthase, alpha subunit"/>
    <property type="match status" value="1"/>
</dbReference>
<evidence type="ECO:0000256" key="5">
    <source>
        <dbReference type="ARBA" id="ARBA00013950"/>
    </source>
</evidence>
<dbReference type="InterPro" id="IPR017938">
    <property type="entry name" value="Riboflavin_synthase-like_b-brl"/>
</dbReference>
<dbReference type="Pfam" id="PF00677">
    <property type="entry name" value="Lum_binding"/>
    <property type="match status" value="2"/>
</dbReference>
<evidence type="ECO:0000256" key="9">
    <source>
        <dbReference type="NCBIfam" id="TIGR00187"/>
    </source>
</evidence>
<dbReference type="PANTHER" id="PTHR21098">
    <property type="entry name" value="RIBOFLAVIN SYNTHASE ALPHA CHAIN"/>
    <property type="match status" value="1"/>
</dbReference>
<sequence>MFTGLIEDLGRVKKIGFHQSGGNLTVETSLQGIKIGDSVSVNGVCLTATTIKGNLVTFDLSKETLDKSNLKLLKVGDRVNLERALTPSKPLGGHIVLGHVDTVGVIKELQALGEHHRLIITFEEKYLPLVVEKGSIAVDGISLTINKVLPLGVEINVIPHTFKVTNLRFRKKGDFVNLEFDIFGKYVMRYLDRLLRKEKLLKEFFNL</sequence>
<dbReference type="NCBIfam" id="TIGR00187">
    <property type="entry name" value="ribE"/>
    <property type="match status" value="1"/>
</dbReference>
<feature type="domain" description="Lumazine-binding" evidence="11">
    <location>
        <begin position="1"/>
        <end position="94"/>
    </location>
</feature>
<evidence type="ECO:0000313" key="13">
    <source>
        <dbReference type="Proteomes" id="UP000606463"/>
    </source>
</evidence>
<dbReference type="InterPro" id="IPR001783">
    <property type="entry name" value="Lumazine-bd"/>
</dbReference>
<dbReference type="InterPro" id="IPR023366">
    <property type="entry name" value="ATP_synth_asu-like_sf"/>
</dbReference>
<dbReference type="PANTHER" id="PTHR21098:SF12">
    <property type="entry name" value="RIBOFLAVIN SYNTHASE"/>
    <property type="match status" value="1"/>
</dbReference>
<dbReference type="Gene3D" id="2.40.30.20">
    <property type="match status" value="2"/>
</dbReference>
<dbReference type="PROSITE" id="PS51177">
    <property type="entry name" value="LUMAZINE_BIND"/>
    <property type="match status" value="2"/>
</dbReference>
<dbReference type="CDD" id="cd00402">
    <property type="entry name" value="Riboflavin_synthase_like"/>
    <property type="match status" value="1"/>
</dbReference>
<keyword evidence="6" id="KW-0686">Riboflavin biosynthesis</keyword>
<dbReference type="EMBL" id="DQVE01000055">
    <property type="protein sequence ID" value="HIP98785.1"/>
    <property type="molecule type" value="Genomic_DNA"/>
</dbReference>
<dbReference type="SUPFAM" id="SSF63380">
    <property type="entry name" value="Riboflavin synthase domain-like"/>
    <property type="match status" value="2"/>
</dbReference>
<protein>
    <recommendedName>
        <fullName evidence="5 9">Riboflavin synthase</fullName>
        <ecNumber evidence="4 9">2.5.1.9</ecNumber>
    </recommendedName>
</protein>
<dbReference type="AlphaFoldDB" id="A0A9D1CFD9"/>
<dbReference type="NCBIfam" id="NF009566">
    <property type="entry name" value="PRK13020.1"/>
    <property type="match status" value="1"/>
</dbReference>
<reference evidence="12" key="1">
    <citation type="journal article" date="2020" name="ISME J.">
        <title>Gammaproteobacteria mediating utilization of methyl-, sulfur- and petroleum organic compounds in deep ocean hydrothermal plumes.</title>
        <authorList>
            <person name="Zhou Z."/>
            <person name="Liu Y."/>
            <person name="Pan J."/>
            <person name="Cron B.R."/>
            <person name="Toner B.M."/>
            <person name="Anantharaman K."/>
            <person name="Breier J.A."/>
            <person name="Dick G.J."/>
            <person name="Li M."/>
        </authorList>
    </citation>
    <scope>NUCLEOTIDE SEQUENCE</scope>
    <source>
        <strain evidence="12">SZUA-1501</strain>
    </source>
</reference>